<evidence type="ECO:0000313" key="3">
    <source>
        <dbReference type="Proteomes" id="UP000053424"/>
    </source>
</evidence>
<dbReference type="AlphaFoldDB" id="A0A0C3CAD7"/>
<organism evidence="2 3">
    <name type="scientific">Hebeloma cylindrosporum</name>
    <dbReference type="NCBI Taxonomy" id="76867"/>
    <lineage>
        <taxon>Eukaryota</taxon>
        <taxon>Fungi</taxon>
        <taxon>Dikarya</taxon>
        <taxon>Basidiomycota</taxon>
        <taxon>Agaricomycotina</taxon>
        <taxon>Agaricomycetes</taxon>
        <taxon>Agaricomycetidae</taxon>
        <taxon>Agaricales</taxon>
        <taxon>Agaricineae</taxon>
        <taxon>Hymenogastraceae</taxon>
        <taxon>Hebeloma</taxon>
    </lineage>
</organism>
<keyword evidence="1" id="KW-0732">Signal</keyword>
<accession>A0A0C3CAD7</accession>
<proteinExistence type="predicted"/>
<reference evidence="3" key="2">
    <citation type="submission" date="2015-01" db="EMBL/GenBank/DDBJ databases">
        <title>Evolutionary Origins and Diversification of the Mycorrhizal Mutualists.</title>
        <authorList>
            <consortium name="DOE Joint Genome Institute"/>
            <consortium name="Mycorrhizal Genomics Consortium"/>
            <person name="Kohler A."/>
            <person name="Kuo A."/>
            <person name="Nagy L.G."/>
            <person name="Floudas D."/>
            <person name="Copeland A."/>
            <person name="Barry K.W."/>
            <person name="Cichocki N."/>
            <person name="Veneault-Fourrey C."/>
            <person name="LaButti K."/>
            <person name="Lindquist E.A."/>
            <person name="Lipzen A."/>
            <person name="Lundell T."/>
            <person name="Morin E."/>
            <person name="Murat C."/>
            <person name="Riley R."/>
            <person name="Ohm R."/>
            <person name="Sun H."/>
            <person name="Tunlid A."/>
            <person name="Henrissat B."/>
            <person name="Grigoriev I.V."/>
            <person name="Hibbett D.S."/>
            <person name="Martin F."/>
        </authorList>
    </citation>
    <scope>NUCLEOTIDE SEQUENCE [LARGE SCALE GENOMIC DNA]</scope>
    <source>
        <strain evidence="3">h7</strain>
    </source>
</reference>
<evidence type="ECO:0000313" key="2">
    <source>
        <dbReference type="EMBL" id="KIM40566.1"/>
    </source>
</evidence>
<dbReference type="HOGENOM" id="CLU_3106597_0_0_1"/>
<evidence type="ECO:0000256" key="1">
    <source>
        <dbReference type="SAM" id="SignalP"/>
    </source>
</evidence>
<gene>
    <name evidence="2" type="ORF">M413DRAFT_164080</name>
</gene>
<keyword evidence="3" id="KW-1185">Reference proteome</keyword>
<protein>
    <submittedName>
        <fullName evidence="2">Uncharacterized protein</fullName>
    </submittedName>
</protein>
<dbReference type="EMBL" id="KN831782">
    <property type="protein sequence ID" value="KIM40566.1"/>
    <property type="molecule type" value="Genomic_DNA"/>
</dbReference>
<feature type="signal peptide" evidence="1">
    <location>
        <begin position="1"/>
        <end position="20"/>
    </location>
</feature>
<dbReference type="Proteomes" id="UP000053424">
    <property type="component" value="Unassembled WGS sequence"/>
</dbReference>
<reference evidence="2 3" key="1">
    <citation type="submission" date="2014-04" db="EMBL/GenBank/DDBJ databases">
        <authorList>
            <consortium name="DOE Joint Genome Institute"/>
            <person name="Kuo A."/>
            <person name="Gay G."/>
            <person name="Dore J."/>
            <person name="Kohler A."/>
            <person name="Nagy L.G."/>
            <person name="Floudas D."/>
            <person name="Copeland A."/>
            <person name="Barry K.W."/>
            <person name="Cichocki N."/>
            <person name="Veneault-Fourrey C."/>
            <person name="LaButti K."/>
            <person name="Lindquist E.A."/>
            <person name="Lipzen A."/>
            <person name="Lundell T."/>
            <person name="Morin E."/>
            <person name="Murat C."/>
            <person name="Sun H."/>
            <person name="Tunlid A."/>
            <person name="Henrissat B."/>
            <person name="Grigoriev I.V."/>
            <person name="Hibbett D.S."/>
            <person name="Martin F."/>
            <person name="Nordberg H.P."/>
            <person name="Cantor M.N."/>
            <person name="Hua S.X."/>
        </authorList>
    </citation>
    <scope>NUCLEOTIDE SEQUENCE [LARGE SCALE GENOMIC DNA]</scope>
    <source>
        <strain evidence="3">h7</strain>
    </source>
</reference>
<name>A0A0C3CAD7_HEBCY</name>
<feature type="chain" id="PRO_5002162411" evidence="1">
    <location>
        <begin position="21"/>
        <end position="51"/>
    </location>
</feature>
<sequence length="51" mass="5489">MLRSSSGAVALVSLLLSARAGLLSIRAAGSSAVKWGFWDWLSRATRKEINQ</sequence>